<keyword evidence="17" id="KW-0175">Coiled coil</keyword>
<name>A8ZWP5_DESOH</name>
<dbReference type="SUPFAM" id="SSF88723">
    <property type="entry name" value="PIN domain-like"/>
    <property type="match status" value="1"/>
</dbReference>
<dbReference type="Proteomes" id="UP000008561">
    <property type="component" value="Chromosome"/>
</dbReference>
<evidence type="ECO:0000256" key="6">
    <source>
        <dbReference type="ARBA" id="ARBA00022705"/>
    </source>
</evidence>
<dbReference type="InterPro" id="IPR002421">
    <property type="entry name" value="5-3_exonuclease"/>
</dbReference>
<evidence type="ECO:0000256" key="3">
    <source>
        <dbReference type="ARBA" id="ARBA00020311"/>
    </source>
</evidence>
<evidence type="ECO:0000313" key="22">
    <source>
        <dbReference type="Proteomes" id="UP000008561"/>
    </source>
</evidence>
<keyword evidence="11 16" id="KW-0239">DNA-directed DNA polymerase</keyword>
<dbReference type="FunFam" id="3.30.420.10:FF:000026">
    <property type="entry name" value="DNA polymerase I"/>
    <property type="match status" value="1"/>
</dbReference>
<dbReference type="PRINTS" id="PR00868">
    <property type="entry name" value="DNAPOLI"/>
</dbReference>
<dbReference type="HOGENOM" id="CLU_004675_0_1_7"/>
<evidence type="ECO:0000256" key="9">
    <source>
        <dbReference type="ARBA" id="ARBA00022801"/>
    </source>
</evidence>
<feature type="domain" description="DNA-directed DNA polymerase family A palm" evidence="20">
    <location>
        <begin position="650"/>
        <end position="856"/>
    </location>
</feature>
<dbReference type="SMART" id="SM00482">
    <property type="entry name" value="POLAc"/>
    <property type="match status" value="1"/>
</dbReference>
<dbReference type="InterPro" id="IPR019760">
    <property type="entry name" value="DNA-dir_DNA_pol_A_CS"/>
</dbReference>
<keyword evidence="9 16" id="KW-0378">Hydrolase</keyword>
<dbReference type="SUPFAM" id="SSF53098">
    <property type="entry name" value="Ribonuclease H-like"/>
    <property type="match status" value="1"/>
</dbReference>
<dbReference type="GO" id="GO:0006261">
    <property type="term" value="P:DNA-templated DNA replication"/>
    <property type="evidence" value="ECO:0007669"/>
    <property type="project" value="UniProtKB-UniRule"/>
</dbReference>
<reference evidence="21 22" key="1">
    <citation type="submission" date="2007-10" db="EMBL/GenBank/DDBJ databases">
        <title>Complete sequence of Desulfococcus oleovorans Hxd3.</title>
        <authorList>
            <consortium name="US DOE Joint Genome Institute"/>
            <person name="Copeland A."/>
            <person name="Lucas S."/>
            <person name="Lapidus A."/>
            <person name="Barry K."/>
            <person name="Glavina del Rio T."/>
            <person name="Dalin E."/>
            <person name="Tice H."/>
            <person name="Pitluck S."/>
            <person name="Kiss H."/>
            <person name="Brettin T."/>
            <person name="Bruce D."/>
            <person name="Detter J.C."/>
            <person name="Han C."/>
            <person name="Schmutz J."/>
            <person name="Larimer F."/>
            <person name="Land M."/>
            <person name="Hauser L."/>
            <person name="Kyrpides N."/>
            <person name="Kim E."/>
            <person name="Wawrik B."/>
            <person name="Richardson P."/>
        </authorList>
    </citation>
    <scope>NUCLEOTIDE SEQUENCE [LARGE SCALE GENOMIC DNA]</scope>
    <source>
        <strain evidence="22">DSM 6200 / JCM 39069 / Hxd3</strain>
    </source>
</reference>
<dbReference type="GO" id="GO:0003677">
    <property type="term" value="F:DNA binding"/>
    <property type="evidence" value="ECO:0007669"/>
    <property type="project" value="UniProtKB-UniRule"/>
</dbReference>
<dbReference type="GO" id="GO:0006302">
    <property type="term" value="P:double-strand break repair"/>
    <property type="evidence" value="ECO:0007669"/>
    <property type="project" value="TreeGrafter"/>
</dbReference>
<evidence type="ECO:0000256" key="17">
    <source>
        <dbReference type="SAM" id="Coils"/>
    </source>
</evidence>
<keyword evidence="12 16" id="KW-0238">DNA-binding</keyword>
<dbReference type="GO" id="GO:0008409">
    <property type="term" value="F:5'-3' exonuclease activity"/>
    <property type="evidence" value="ECO:0007669"/>
    <property type="project" value="UniProtKB-UniRule"/>
</dbReference>
<dbReference type="eggNOG" id="COG0258">
    <property type="taxonomic scope" value="Bacteria"/>
</dbReference>
<comment type="catalytic activity">
    <reaction evidence="14 16">
        <text>DNA(n) + a 2'-deoxyribonucleoside 5'-triphosphate = DNA(n+1) + diphosphate</text>
        <dbReference type="Rhea" id="RHEA:22508"/>
        <dbReference type="Rhea" id="RHEA-COMP:17339"/>
        <dbReference type="Rhea" id="RHEA-COMP:17340"/>
        <dbReference type="ChEBI" id="CHEBI:33019"/>
        <dbReference type="ChEBI" id="CHEBI:61560"/>
        <dbReference type="ChEBI" id="CHEBI:173112"/>
        <dbReference type="EC" id="2.7.7.7"/>
    </reaction>
</comment>
<dbReference type="CDD" id="cd09898">
    <property type="entry name" value="H3TH_53EXO"/>
    <property type="match status" value="1"/>
</dbReference>
<dbReference type="CDD" id="cd08637">
    <property type="entry name" value="DNA_pol_A_pol_I_C"/>
    <property type="match status" value="1"/>
</dbReference>
<evidence type="ECO:0000256" key="12">
    <source>
        <dbReference type="ARBA" id="ARBA00023125"/>
    </source>
</evidence>
<dbReference type="Gene3D" id="1.20.1060.10">
    <property type="entry name" value="Taq DNA Polymerase, Chain T, domain 4"/>
    <property type="match status" value="1"/>
</dbReference>
<gene>
    <name evidence="16" type="primary">polA</name>
    <name evidence="21" type="ordered locus">Dole_2573</name>
</gene>
<keyword evidence="7" id="KW-0540">Nuclease</keyword>
<dbReference type="NCBIfam" id="NF004397">
    <property type="entry name" value="PRK05755.1"/>
    <property type="match status" value="1"/>
</dbReference>
<dbReference type="KEGG" id="dol:Dole_2573"/>
<feature type="domain" description="5'-3' exonuclease" evidence="19">
    <location>
        <begin position="4"/>
        <end position="260"/>
    </location>
</feature>
<evidence type="ECO:0000256" key="8">
    <source>
        <dbReference type="ARBA" id="ARBA00022763"/>
    </source>
</evidence>
<dbReference type="InterPro" id="IPR036397">
    <property type="entry name" value="RNaseH_sf"/>
</dbReference>
<dbReference type="InterPro" id="IPR018320">
    <property type="entry name" value="DNA_polymerase_1"/>
</dbReference>
<dbReference type="InterPro" id="IPR012337">
    <property type="entry name" value="RNaseH-like_sf"/>
</dbReference>
<dbReference type="Pfam" id="PF01612">
    <property type="entry name" value="DNA_pol_A_exo1"/>
    <property type="match status" value="1"/>
</dbReference>
<dbReference type="FunFam" id="1.10.150.20:FF:000002">
    <property type="entry name" value="DNA polymerase I"/>
    <property type="match status" value="1"/>
</dbReference>
<evidence type="ECO:0000256" key="10">
    <source>
        <dbReference type="ARBA" id="ARBA00022839"/>
    </source>
</evidence>
<organism evidence="21 22">
    <name type="scientific">Desulfosudis oleivorans (strain DSM 6200 / JCM 39069 / Hxd3)</name>
    <name type="common">Desulfococcus oleovorans</name>
    <dbReference type="NCBI Taxonomy" id="96561"/>
    <lineage>
        <taxon>Bacteria</taxon>
        <taxon>Pseudomonadati</taxon>
        <taxon>Thermodesulfobacteriota</taxon>
        <taxon>Desulfobacteria</taxon>
        <taxon>Desulfobacterales</taxon>
        <taxon>Desulfosudaceae</taxon>
        <taxon>Desulfosudis</taxon>
    </lineage>
</organism>
<comment type="function">
    <text evidence="16">In addition to polymerase activity, this DNA polymerase exhibits 3'-5' and 5'-3' exonuclease activity.</text>
</comment>
<dbReference type="InterPro" id="IPR002562">
    <property type="entry name" value="3'-5'_exonuclease_dom"/>
</dbReference>
<dbReference type="eggNOG" id="COG0749">
    <property type="taxonomic scope" value="Bacteria"/>
</dbReference>
<evidence type="ECO:0000259" key="18">
    <source>
        <dbReference type="SMART" id="SM00474"/>
    </source>
</evidence>
<dbReference type="Gene3D" id="3.40.50.1010">
    <property type="entry name" value="5'-nuclease"/>
    <property type="match status" value="1"/>
</dbReference>
<evidence type="ECO:0000256" key="16">
    <source>
        <dbReference type="RuleBase" id="RU004460"/>
    </source>
</evidence>
<dbReference type="Pfam" id="PF01367">
    <property type="entry name" value="5_3_exonuc"/>
    <property type="match status" value="1"/>
</dbReference>
<dbReference type="Gene3D" id="3.30.420.10">
    <property type="entry name" value="Ribonuclease H-like superfamily/Ribonuclease H"/>
    <property type="match status" value="1"/>
</dbReference>
<keyword evidence="4 16" id="KW-0808">Transferase</keyword>
<dbReference type="InterPro" id="IPR001098">
    <property type="entry name" value="DNA-dir_DNA_pol_A_palm_dom"/>
</dbReference>
<dbReference type="SUPFAM" id="SSF47807">
    <property type="entry name" value="5' to 3' exonuclease, C-terminal subdomain"/>
    <property type="match status" value="1"/>
</dbReference>
<dbReference type="STRING" id="96561.Dole_2573"/>
<keyword evidence="22" id="KW-1185">Reference proteome</keyword>
<dbReference type="GO" id="GO:0008408">
    <property type="term" value="F:3'-5' exonuclease activity"/>
    <property type="evidence" value="ECO:0007669"/>
    <property type="project" value="UniProtKB-UniRule"/>
</dbReference>
<dbReference type="PROSITE" id="PS00447">
    <property type="entry name" value="DNA_POLYMERASE_A"/>
    <property type="match status" value="1"/>
</dbReference>
<protein>
    <recommendedName>
        <fullName evidence="3 15">DNA polymerase I</fullName>
        <ecNumber evidence="2 15">2.7.7.7</ecNumber>
    </recommendedName>
</protein>
<evidence type="ECO:0000256" key="2">
    <source>
        <dbReference type="ARBA" id="ARBA00012417"/>
    </source>
</evidence>
<evidence type="ECO:0000256" key="14">
    <source>
        <dbReference type="ARBA" id="ARBA00049244"/>
    </source>
</evidence>
<dbReference type="PANTHER" id="PTHR10133">
    <property type="entry name" value="DNA POLYMERASE I"/>
    <property type="match status" value="1"/>
</dbReference>
<dbReference type="SMART" id="SM00475">
    <property type="entry name" value="53EXOc"/>
    <property type="match status" value="1"/>
</dbReference>
<sequence>MPDNRVIYLIDGTAYIHRGYHAVRNLSNSKGLPTNAAFSFTRMLMKLMKEKESEYAVVFFDAKGPTFRHEIDREYKANRPPMAEDMAVQIPYIRKIVEGFNLPIVEQQGYEADDMIGTLAVKAEKEGFDTVIVSGDKDFAQMVTDHVTIWDPMKEIVIDRAAVEKKFGIQPAQVIDAMALSGDTSDNIKGVPGIGEKTALALIQEFGSLDNLYDRVETITKKKQKENLLAHRDDAYLARKLVTIDTNAPVAWDLEAFTVKAPDNAALSALFGELEFTGLQKEFPQQTDLSGKRYTGVMTQQELESLAGRLEKASCFAFDTETTALDPMKARLVGISLALEPDEAFYIPVGHAYEGAPVQLDRDAVLRILAPAFENTKITKIGQNVKYDWTVLSRCGFKIDGPVFDTMIAAYLLNPTRRSYGLDRLAADYLNHRMISYQDVTGTGKNAKCFSAVPLEEAIPYAAEDADITFSLHRLLEKELKQGGLFELLETIEMPLVPVLMHMEMAGVAVDREALAALSKELEGQLEKLEGEIYGLAGETFNINSPQQLGVILFEKLGLPTQKKTKKKTGYSTDADVLTTLADHHELPALLLRHRTLAKLKSTYADALAELILPETGRIHTSFNQTATATGRLSSTDPNLQNIPIRTEEGRQIRKAFVPRPGWTFVSADYSQVELRILAHYSQDPILIEAFENDEDIHTRTASEVFQLFPEMITEDVRRQAKAINFGIVYGISPFGLARDLGISQKMAKNYMDSYFSRYSRVKEFMDKAIADARETGQTRTMFGRIRYLPDIDSPNRTLQGYAERAAINTPIQGTAADIMKLAMIATEKALAKEKLVSVMLLSVHDEIVLECPPDEVKTVSALVADIMENVCDLAVRLKVNVAQGSNWADAH</sequence>
<accession>A8ZWP5</accession>
<dbReference type="InterPro" id="IPR008918">
    <property type="entry name" value="HhH2"/>
</dbReference>
<dbReference type="EC" id="2.7.7.7" evidence="2 15"/>
<keyword evidence="6 16" id="KW-0235">DNA replication</keyword>
<dbReference type="SMART" id="SM00279">
    <property type="entry name" value="HhH2"/>
    <property type="match status" value="1"/>
</dbReference>
<dbReference type="Pfam" id="PF02739">
    <property type="entry name" value="5_3_exonuc_N"/>
    <property type="match status" value="1"/>
</dbReference>
<dbReference type="OrthoDB" id="9806424at2"/>
<dbReference type="FunFam" id="3.40.50.1010:FF:000001">
    <property type="entry name" value="DNA polymerase I"/>
    <property type="match status" value="1"/>
</dbReference>
<evidence type="ECO:0000259" key="20">
    <source>
        <dbReference type="SMART" id="SM00482"/>
    </source>
</evidence>
<evidence type="ECO:0000256" key="4">
    <source>
        <dbReference type="ARBA" id="ARBA00022679"/>
    </source>
</evidence>
<dbReference type="InterPro" id="IPR043502">
    <property type="entry name" value="DNA/RNA_pol_sf"/>
</dbReference>
<dbReference type="Gene3D" id="1.10.150.20">
    <property type="entry name" value="5' to 3' exonuclease, C-terminal subdomain"/>
    <property type="match status" value="2"/>
</dbReference>
<keyword evidence="13 16" id="KW-0234">DNA repair</keyword>
<dbReference type="InterPro" id="IPR002298">
    <property type="entry name" value="DNA_polymerase_A"/>
</dbReference>
<keyword evidence="8 16" id="KW-0227">DNA damage</keyword>
<evidence type="ECO:0000256" key="5">
    <source>
        <dbReference type="ARBA" id="ARBA00022695"/>
    </source>
</evidence>
<dbReference type="CDD" id="cd09859">
    <property type="entry name" value="PIN_53EXO"/>
    <property type="match status" value="1"/>
</dbReference>
<dbReference type="FunFam" id="1.20.1060.10:FF:000001">
    <property type="entry name" value="DNA polymerase I"/>
    <property type="match status" value="1"/>
</dbReference>
<evidence type="ECO:0000256" key="11">
    <source>
        <dbReference type="ARBA" id="ARBA00022932"/>
    </source>
</evidence>
<dbReference type="GO" id="GO:0003887">
    <property type="term" value="F:DNA-directed DNA polymerase activity"/>
    <property type="evidence" value="ECO:0007669"/>
    <property type="project" value="UniProtKB-UniRule"/>
</dbReference>
<evidence type="ECO:0000256" key="15">
    <source>
        <dbReference type="NCBIfam" id="TIGR00593"/>
    </source>
</evidence>
<feature type="domain" description="3'-5' exonuclease" evidence="18">
    <location>
        <begin position="294"/>
        <end position="481"/>
    </location>
</feature>
<dbReference type="SMART" id="SM00474">
    <property type="entry name" value="35EXOc"/>
    <property type="match status" value="1"/>
</dbReference>
<dbReference type="AlphaFoldDB" id="A8ZWP5"/>
<keyword evidence="10 16" id="KW-0269">Exonuclease</keyword>
<dbReference type="CDD" id="cd06139">
    <property type="entry name" value="DNA_polA_I_Ecoli_like_exo"/>
    <property type="match status" value="1"/>
</dbReference>
<evidence type="ECO:0000259" key="19">
    <source>
        <dbReference type="SMART" id="SM00475"/>
    </source>
</evidence>
<dbReference type="InterPro" id="IPR029060">
    <property type="entry name" value="PIN-like_dom_sf"/>
</dbReference>
<evidence type="ECO:0000256" key="7">
    <source>
        <dbReference type="ARBA" id="ARBA00022722"/>
    </source>
</evidence>
<dbReference type="Pfam" id="PF00476">
    <property type="entry name" value="DNA_pol_A"/>
    <property type="match status" value="1"/>
</dbReference>
<comment type="similarity">
    <text evidence="1 16">Belongs to the DNA polymerase type-A family.</text>
</comment>
<dbReference type="RefSeq" id="WP_012175988.1">
    <property type="nucleotide sequence ID" value="NC_009943.1"/>
</dbReference>
<dbReference type="FunFam" id="1.10.150.20:FF:000003">
    <property type="entry name" value="DNA polymerase I"/>
    <property type="match status" value="1"/>
</dbReference>
<evidence type="ECO:0000256" key="13">
    <source>
        <dbReference type="ARBA" id="ARBA00023204"/>
    </source>
</evidence>
<dbReference type="EMBL" id="CP000859">
    <property type="protein sequence ID" value="ABW68376.1"/>
    <property type="molecule type" value="Genomic_DNA"/>
</dbReference>
<dbReference type="InterPro" id="IPR020045">
    <property type="entry name" value="DNA_polI_H3TH"/>
</dbReference>
<keyword evidence="5 16" id="KW-0548">Nucleotidyltransferase</keyword>
<dbReference type="SUPFAM" id="SSF56672">
    <property type="entry name" value="DNA/RNA polymerases"/>
    <property type="match status" value="1"/>
</dbReference>
<feature type="coiled-coil region" evidence="17">
    <location>
        <begin position="512"/>
        <end position="539"/>
    </location>
</feature>
<dbReference type="Gene3D" id="3.30.70.370">
    <property type="match status" value="1"/>
</dbReference>
<dbReference type="InterPro" id="IPR036279">
    <property type="entry name" value="5-3_exonuclease_C_sf"/>
</dbReference>
<evidence type="ECO:0000313" key="21">
    <source>
        <dbReference type="EMBL" id="ABW68376.1"/>
    </source>
</evidence>
<evidence type="ECO:0000256" key="1">
    <source>
        <dbReference type="ARBA" id="ARBA00007705"/>
    </source>
</evidence>
<dbReference type="InterPro" id="IPR020046">
    <property type="entry name" value="5-3_exonucl_a-hlix_arch_N"/>
</dbReference>
<dbReference type="NCBIfam" id="TIGR00593">
    <property type="entry name" value="pola"/>
    <property type="match status" value="1"/>
</dbReference>
<dbReference type="PANTHER" id="PTHR10133:SF27">
    <property type="entry name" value="DNA POLYMERASE NU"/>
    <property type="match status" value="1"/>
</dbReference>
<proteinExistence type="inferred from homology"/>